<feature type="transmembrane region" description="Helical" evidence="2">
    <location>
        <begin position="406"/>
        <end position="425"/>
    </location>
</feature>
<dbReference type="SMART" id="SM00028">
    <property type="entry name" value="TPR"/>
    <property type="match status" value="5"/>
</dbReference>
<dbReference type="Pfam" id="PF06580">
    <property type="entry name" value="His_kinase"/>
    <property type="match status" value="1"/>
</dbReference>
<sequence length="664" mass="76377">MISKTGFCTCFIILLFQGIGYPCFAQHSTDSLLTVLQAYPPDSTRIDLYIALHKNLLANDTTQATRYLSKAISMSEQMNDKKRIARSYLQLARYFDRKGLLPDAQNSLAKVAQQLVYVHDTSIEAPFYMMRGIINYYEGDYKKAVNDLWAARSRYEQLGDSATVASCYLIIGVAYQELEKLDKALEYFEKSLEIYKQVGDKKGIAMASGNMGVVFKKKKQYDKALEYYNQSLRVHQKYGYREEARIDLSNIGNIYLAQKKYDEAFENYKMAKEIAEDLGSQIDILSTAFDLALLESKVGNYQQSVLAFEQIIKQATDLQYKYLIKESYLALSEVYQESGNFSQALNSRKHYEVWKDSLLNENHLNEVKELELKYQTAEKDKQISLLAKEKQLQENEAQRQATLKKASIGAGILLFLFAGVLVYALKQRYKNRQLLTEKDAQIKEITYKRQMSELEMKALQAQINPHFFFNCMNSINRMILQGDTENASLYLGKFSRLVRLILENAESSKVTLHNELALLESYIQLESLRFKGRISYKIHVDASIDPDDTYLPSMILQPFVENAIWHGLLHKPAEDQQGVIDISVKEENNRLYCIIEDNGIGREKARELDEQSVFKTKSLGMKITEERLRLLSRQQVEHLISITDLKDTFNHALGTRVEINIPVS</sequence>
<dbReference type="Proteomes" id="UP001168528">
    <property type="component" value="Unassembled WGS sequence"/>
</dbReference>
<keyword evidence="1" id="KW-0802">TPR repeat</keyword>
<dbReference type="PANTHER" id="PTHR34220:SF7">
    <property type="entry name" value="SENSOR HISTIDINE KINASE YPDA"/>
    <property type="match status" value="1"/>
</dbReference>
<protein>
    <submittedName>
        <fullName evidence="4">Tetratricopeptide repeat protein</fullName>
    </submittedName>
</protein>
<evidence type="ECO:0000313" key="5">
    <source>
        <dbReference type="Proteomes" id="UP001168528"/>
    </source>
</evidence>
<proteinExistence type="predicted"/>
<feature type="repeat" description="TPR" evidence="1">
    <location>
        <begin position="205"/>
        <end position="238"/>
    </location>
</feature>
<evidence type="ECO:0000259" key="3">
    <source>
        <dbReference type="Pfam" id="PF06580"/>
    </source>
</evidence>
<dbReference type="Pfam" id="PF13424">
    <property type="entry name" value="TPR_12"/>
    <property type="match status" value="2"/>
</dbReference>
<reference evidence="4" key="1">
    <citation type="submission" date="2023-07" db="EMBL/GenBank/DDBJ databases">
        <title>The genome sequence of Rhodocytophaga aerolata KACC 12507.</title>
        <authorList>
            <person name="Zhang X."/>
        </authorList>
    </citation>
    <scope>NUCLEOTIDE SEQUENCE</scope>
    <source>
        <strain evidence="4">KACC 12507</strain>
    </source>
</reference>
<feature type="domain" description="Signal transduction histidine kinase internal region" evidence="3">
    <location>
        <begin position="455"/>
        <end position="533"/>
    </location>
</feature>
<dbReference type="InterPro" id="IPR050640">
    <property type="entry name" value="Bact_2-comp_sensor_kinase"/>
</dbReference>
<dbReference type="InterPro" id="IPR010559">
    <property type="entry name" value="Sig_transdc_His_kin_internal"/>
</dbReference>
<dbReference type="Gene3D" id="1.25.40.10">
    <property type="entry name" value="Tetratricopeptide repeat domain"/>
    <property type="match status" value="2"/>
</dbReference>
<feature type="repeat" description="TPR" evidence="1">
    <location>
        <begin position="245"/>
        <end position="278"/>
    </location>
</feature>
<feature type="repeat" description="TPR" evidence="1">
    <location>
        <begin position="165"/>
        <end position="198"/>
    </location>
</feature>
<dbReference type="EMBL" id="JAUKPO010000015">
    <property type="protein sequence ID" value="MDO1448952.1"/>
    <property type="molecule type" value="Genomic_DNA"/>
</dbReference>
<evidence type="ECO:0000256" key="2">
    <source>
        <dbReference type="SAM" id="Phobius"/>
    </source>
</evidence>
<dbReference type="SUPFAM" id="SSF48452">
    <property type="entry name" value="TPR-like"/>
    <property type="match status" value="2"/>
</dbReference>
<keyword evidence="2" id="KW-1133">Transmembrane helix</keyword>
<name>A0ABT8RA24_9BACT</name>
<dbReference type="PROSITE" id="PS50005">
    <property type="entry name" value="TPR"/>
    <property type="match status" value="3"/>
</dbReference>
<dbReference type="RefSeq" id="WP_302039754.1">
    <property type="nucleotide sequence ID" value="NZ_JAUKPO010000015.1"/>
</dbReference>
<gene>
    <name evidence="4" type="ORF">Q0590_21925</name>
</gene>
<organism evidence="4 5">
    <name type="scientific">Rhodocytophaga aerolata</name>
    <dbReference type="NCBI Taxonomy" id="455078"/>
    <lineage>
        <taxon>Bacteria</taxon>
        <taxon>Pseudomonadati</taxon>
        <taxon>Bacteroidota</taxon>
        <taxon>Cytophagia</taxon>
        <taxon>Cytophagales</taxon>
        <taxon>Rhodocytophagaceae</taxon>
        <taxon>Rhodocytophaga</taxon>
    </lineage>
</organism>
<keyword evidence="5" id="KW-1185">Reference proteome</keyword>
<dbReference type="PANTHER" id="PTHR34220">
    <property type="entry name" value="SENSOR HISTIDINE KINASE YPDA"/>
    <property type="match status" value="1"/>
</dbReference>
<evidence type="ECO:0000313" key="4">
    <source>
        <dbReference type="EMBL" id="MDO1448952.1"/>
    </source>
</evidence>
<keyword evidence="2" id="KW-0472">Membrane</keyword>
<dbReference type="InterPro" id="IPR011990">
    <property type="entry name" value="TPR-like_helical_dom_sf"/>
</dbReference>
<dbReference type="InterPro" id="IPR019734">
    <property type="entry name" value="TPR_rpt"/>
</dbReference>
<accession>A0ABT8RA24</accession>
<dbReference type="PROSITE" id="PS50293">
    <property type="entry name" value="TPR_REGION"/>
    <property type="match status" value="1"/>
</dbReference>
<evidence type="ECO:0000256" key="1">
    <source>
        <dbReference type="PROSITE-ProRule" id="PRU00339"/>
    </source>
</evidence>
<keyword evidence="2" id="KW-0812">Transmembrane</keyword>
<dbReference type="Gene3D" id="3.30.565.10">
    <property type="entry name" value="Histidine kinase-like ATPase, C-terminal domain"/>
    <property type="match status" value="1"/>
</dbReference>
<comment type="caution">
    <text evidence="4">The sequence shown here is derived from an EMBL/GenBank/DDBJ whole genome shotgun (WGS) entry which is preliminary data.</text>
</comment>
<dbReference type="InterPro" id="IPR036890">
    <property type="entry name" value="HATPase_C_sf"/>
</dbReference>
<dbReference type="SUPFAM" id="SSF55874">
    <property type="entry name" value="ATPase domain of HSP90 chaperone/DNA topoisomerase II/histidine kinase"/>
    <property type="match status" value="1"/>
</dbReference>